<proteinExistence type="predicted"/>
<accession>A0A1X7IN12</accession>
<reference evidence="2" key="1">
    <citation type="submission" date="2017-04" db="EMBL/GenBank/DDBJ databases">
        <authorList>
            <person name="Varghese N."/>
            <person name="Submissions S."/>
        </authorList>
    </citation>
    <scope>NUCLEOTIDE SEQUENCE [LARGE SCALE GENOMIC DNA]</scope>
    <source>
        <strain evidence="2">VDS</strain>
    </source>
</reference>
<gene>
    <name evidence="1" type="ORF">SAMN06295981_0801</name>
</gene>
<dbReference type="STRING" id="1610489.SAMN06295981_0801"/>
<protein>
    <submittedName>
        <fullName evidence="1">Uncharacterized protein</fullName>
    </submittedName>
</protein>
<dbReference type="OrthoDB" id="4410665at2"/>
<organism evidence="1 2">
    <name type="scientific">Corynebacterium pollutisoli</name>
    <dbReference type="NCBI Taxonomy" id="1610489"/>
    <lineage>
        <taxon>Bacteria</taxon>
        <taxon>Bacillati</taxon>
        <taxon>Actinomycetota</taxon>
        <taxon>Actinomycetes</taxon>
        <taxon>Mycobacteriales</taxon>
        <taxon>Corynebacteriaceae</taxon>
        <taxon>Corynebacterium</taxon>
    </lineage>
</organism>
<dbReference type="EMBL" id="FXAR01000002">
    <property type="protein sequence ID" value="SMG16121.1"/>
    <property type="molecule type" value="Genomic_DNA"/>
</dbReference>
<evidence type="ECO:0000313" key="2">
    <source>
        <dbReference type="Proteomes" id="UP000193309"/>
    </source>
</evidence>
<evidence type="ECO:0000313" key="1">
    <source>
        <dbReference type="EMBL" id="SMG16121.1"/>
    </source>
</evidence>
<dbReference type="RefSeq" id="WP_143337506.1">
    <property type="nucleotide sequence ID" value="NZ_FXAR01000002.1"/>
</dbReference>
<name>A0A1X7IN12_9CORY</name>
<dbReference type="Proteomes" id="UP000193309">
    <property type="component" value="Unassembled WGS sequence"/>
</dbReference>
<dbReference type="AlphaFoldDB" id="A0A1X7IN12"/>
<keyword evidence="2" id="KW-1185">Reference proteome</keyword>
<sequence>MTHRVIAVVDEQDEVTAVWHVQTSPDAPSASGILSGAWLLGAGEVDPGRLVDLTADAHVVHTGTDGLEQIRRGVVTQLAEYRAAAKAAKEASPQLTLPRFEEPGEVDVEKLAEAYHGAPEGRLAWAYATAAAELVEAWHTIESQRRSRKYLQEQYGAQVLPLPVAD</sequence>